<accession>A0A1F5N0F7</accession>
<dbReference type="EMBL" id="MFEC01000019">
    <property type="protein sequence ID" value="OGE71098.1"/>
    <property type="molecule type" value="Genomic_DNA"/>
</dbReference>
<proteinExistence type="predicted"/>
<gene>
    <name evidence="1" type="ORF">A2617_04155</name>
</gene>
<evidence type="ECO:0000313" key="1">
    <source>
        <dbReference type="EMBL" id="OGE71098.1"/>
    </source>
</evidence>
<name>A0A1F5N0F7_9BACT</name>
<organism evidence="1 2">
    <name type="scientific">Candidatus Daviesbacteria bacterium RIFOXYD1_FULL_41_10</name>
    <dbReference type="NCBI Taxonomy" id="1797801"/>
    <lineage>
        <taxon>Bacteria</taxon>
        <taxon>Candidatus Daviesiibacteriota</taxon>
    </lineage>
</organism>
<protein>
    <submittedName>
        <fullName evidence="1">Uncharacterized protein</fullName>
    </submittedName>
</protein>
<dbReference type="Proteomes" id="UP000177135">
    <property type="component" value="Unassembled WGS sequence"/>
</dbReference>
<evidence type="ECO:0000313" key="2">
    <source>
        <dbReference type="Proteomes" id="UP000177135"/>
    </source>
</evidence>
<reference evidence="1 2" key="1">
    <citation type="journal article" date="2016" name="Nat. Commun.">
        <title>Thousands of microbial genomes shed light on interconnected biogeochemical processes in an aquifer system.</title>
        <authorList>
            <person name="Anantharaman K."/>
            <person name="Brown C.T."/>
            <person name="Hug L.A."/>
            <person name="Sharon I."/>
            <person name="Castelle C.J."/>
            <person name="Probst A.J."/>
            <person name="Thomas B.C."/>
            <person name="Singh A."/>
            <person name="Wilkins M.J."/>
            <person name="Karaoz U."/>
            <person name="Brodie E.L."/>
            <person name="Williams K.H."/>
            <person name="Hubbard S.S."/>
            <person name="Banfield J.F."/>
        </authorList>
    </citation>
    <scope>NUCLEOTIDE SEQUENCE [LARGE SCALE GENOMIC DNA]</scope>
</reference>
<sequence>MANNKESDIFDDRTGKNIGDAPFAVINHTHCCGPFNTSKEAYMHVQECRRIPDEEKLWAPGRCRICCRTELDGFFPGINAQFIVTMPFGTKKTSTLEDLEKNIIIIQPLDYAHRS</sequence>
<dbReference type="AlphaFoldDB" id="A0A1F5N0F7"/>
<comment type="caution">
    <text evidence="1">The sequence shown here is derived from an EMBL/GenBank/DDBJ whole genome shotgun (WGS) entry which is preliminary data.</text>
</comment>